<evidence type="ECO:0000256" key="3">
    <source>
        <dbReference type="ARBA" id="ARBA00031983"/>
    </source>
</evidence>
<evidence type="ECO:0000313" key="5">
    <source>
        <dbReference type="EMBL" id="QDV35992.1"/>
    </source>
</evidence>
<dbReference type="PANTHER" id="PTHR43393">
    <property type="entry name" value="CYTOKININ RIBOSIDE 5'-MONOPHOSPHATE PHOSPHORIBOHYDROLASE"/>
    <property type="match status" value="1"/>
</dbReference>
<dbReference type="Gene3D" id="3.40.50.450">
    <property type="match status" value="1"/>
</dbReference>
<evidence type="ECO:0000256" key="2">
    <source>
        <dbReference type="ARBA" id="ARBA00011985"/>
    </source>
</evidence>
<dbReference type="GO" id="GO:0005829">
    <property type="term" value="C:cytosol"/>
    <property type="evidence" value="ECO:0007669"/>
    <property type="project" value="TreeGrafter"/>
</dbReference>
<dbReference type="Pfam" id="PF03641">
    <property type="entry name" value="Lysine_decarbox"/>
    <property type="match status" value="1"/>
</dbReference>
<feature type="compositionally biased region" description="Basic and acidic residues" evidence="4">
    <location>
        <begin position="1"/>
        <end position="11"/>
    </location>
</feature>
<dbReference type="SUPFAM" id="SSF102405">
    <property type="entry name" value="MCP/YpsA-like"/>
    <property type="match status" value="1"/>
</dbReference>
<dbReference type="InterPro" id="IPR052341">
    <property type="entry name" value="LOG_family_nucleotidases"/>
</dbReference>
<feature type="region of interest" description="Disordered" evidence="4">
    <location>
        <begin position="294"/>
        <end position="317"/>
    </location>
</feature>
<proteinExistence type="predicted"/>
<evidence type="ECO:0000313" key="6">
    <source>
        <dbReference type="Proteomes" id="UP000317835"/>
    </source>
</evidence>
<evidence type="ECO:0000256" key="1">
    <source>
        <dbReference type="ARBA" id="ARBA00000274"/>
    </source>
</evidence>
<dbReference type="OrthoDB" id="9801098at2"/>
<dbReference type="FunFam" id="3.40.50.450:FF:000011">
    <property type="entry name" value="TIGR00730 family Rossman fold protein"/>
    <property type="match status" value="1"/>
</dbReference>
<dbReference type="Proteomes" id="UP000317835">
    <property type="component" value="Chromosome"/>
</dbReference>
<keyword evidence="6" id="KW-1185">Reference proteome</keyword>
<gene>
    <name evidence="5" type="primary">fas6</name>
    <name evidence="5" type="ORF">ElP_39020</name>
</gene>
<dbReference type="AlphaFoldDB" id="A0A518H591"/>
<sequence>MTRRDHNERPPGRAGGRRAGREGEDGPLPGVGRPDLETLRERHSRARVARQPTEDEELLNHPNPEVPSPFAPEQAQFTHTDPWRVLRIQGEFVMGFNALAEVGAAVAVFGSARVAEGHPWYESARELGRRLAETGFAVITGGGPGIMEAANRGAAEGDGLSIGCNIELPFEQAGNPYSNLSINFRYFFVRKTMFVKYTEGFVIFPGGFGTLDELFEALTLVQTRKISRFPIVLYGSEYWRGMVDWIEKTMLVEGLISPEDLNLLVITDSIDEICQTLVDCYNNHCWDTWKRSEGAKLDADPPGAPGTAPDPRKSDAE</sequence>
<dbReference type="NCBIfam" id="TIGR00730">
    <property type="entry name" value="Rossman fold protein, TIGR00730 family"/>
    <property type="match status" value="1"/>
</dbReference>
<protein>
    <recommendedName>
        <fullName evidence="3">AMP nucleosidase</fullName>
        <ecNumber evidence="2">3.2.2.4</ecNumber>
    </recommendedName>
    <alternativeName>
        <fullName evidence="3">AMP nucleosidase</fullName>
    </alternativeName>
</protein>
<reference evidence="5 6" key="1">
    <citation type="submission" date="2019-02" db="EMBL/GenBank/DDBJ databases">
        <title>Deep-cultivation of Planctomycetes and their phenomic and genomic characterization uncovers novel biology.</title>
        <authorList>
            <person name="Wiegand S."/>
            <person name="Jogler M."/>
            <person name="Boedeker C."/>
            <person name="Pinto D."/>
            <person name="Vollmers J."/>
            <person name="Rivas-Marin E."/>
            <person name="Kohn T."/>
            <person name="Peeters S.H."/>
            <person name="Heuer A."/>
            <person name="Rast P."/>
            <person name="Oberbeckmann S."/>
            <person name="Bunk B."/>
            <person name="Jeske O."/>
            <person name="Meyerdierks A."/>
            <person name="Storesund J.E."/>
            <person name="Kallscheuer N."/>
            <person name="Luecker S."/>
            <person name="Lage O.M."/>
            <person name="Pohl T."/>
            <person name="Merkel B.J."/>
            <person name="Hornburger P."/>
            <person name="Mueller R.-W."/>
            <person name="Bruemmer F."/>
            <person name="Labrenz M."/>
            <person name="Spormann A.M."/>
            <person name="Op den Camp H."/>
            <person name="Overmann J."/>
            <person name="Amann R."/>
            <person name="Jetten M.S.M."/>
            <person name="Mascher T."/>
            <person name="Medema M.H."/>
            <person name="Devos D.P."/>
            <person name="Kaster A.-K."/>
            <person name="Ovreas L."/>
            <person name="Rohde M."/>
            <person name="Galperin M.Y."/>
            <person name="Jogler C."/>
        </authorList>
    </citation>
    <scope>NUCLEOTIDE SEQUENCE [LARGE SCALE GENOMIC DNA]</scope>
    <source>
        <strain evidence="5 6">ElP</strain>
    </source>
</reference>
<dbReference type="KEGG" id="tpla:ElP_39020"/>
<feature type="region of interest" description="Disordered" evidence="4">
    <location>
        <begin position="1"/>
        <end position="68"/>
    </location>
</feature>
<dbReference type="PANTHER" id="PTHR43393:SF2">
    <property type="entry name" value="CYTOKININ RIBOSIDE 5'-MONOPHOSPHATE PHOSPHORIBOHYDROLASE"/>
    <property type="match status" value="1"/>
</dbReference>
<evidence type="ECO:0000256" key="4">
    <source>
        <dbReference type="SAM" id="MobiDB-lite"/>
    </source>
</evidence>
<accession>A0A518H591</accession>
<organism evidence="5 6">
    <name type="scientific">Tautonia plasticadhaerens</name>
    <dbReference type="NCBI Taxonomy" id="2527974"/>
    <lineage>
        <taxon>Bacteria</taxon>
        <taxon>Pseudomonadati</taxon>
        <taxon>Planctomycetota</taxon>
        <taxon>Planctomycetia</taxon>
        <taxon>Isosphaerales</taxon>
        <taxon>Isosphaeraceae</taxon>
        <taxon>Tautonia</taxon>
    </lineage>
</organism>
<name>A0A518H591_9BACT</name>
<dbReference type="InterPro" id="IPR005269">
    <property type="entry name" value="LOG"/>
</dbReference>
<dbReference type="GO" id="GO:0009691">
    <property type="term" value="P:cytokinin biosynthetic process"/>
    <property type="evidence" value="ECO:0007669"/>
    <property type="project" value="InterPro"/>
</dbReference>
<dbReference type="EC" id="3.2.2.4" evidence="2"/>
<dbReference type="InterPro" id="IPR031100">
    <property type="entry name" value="LOG_fam"/>
</dbReference>
<dbReference type="EMBL" id="CP036426">
    <property type="protein sequence ID" value="QDV35992.1"/>
    <property type="molecule type" value="Genomic_DNA"/>
</dbReference>
<dbReference type="GO" id="GO:0008714">
    <property type="term" value="F:AMP nucleosidase activity"/>
    <property type="evidence" value="ECO:0007669"/>
    <property type="project" value="UniProtKB-EC"/>
</dbReference>
<comment type="catalytic activity">
    <reaction evidence="1">
        <text>AMP + H2O = D-ribose 5-phosphate + adenine</text>
        <dbReference type="Rhea" id="RHEA:20129"/>
        <dbReference type="ChEBI" id="CHEBI:15377"/>
        <dbReference type="ChEBI" id="CHEBI:16708"/>
        <dbReference type="ChEBI" id="CHEBI:78346"/>
        <dbReference type="ChEBI" id="CHEBI:456215"/>
        <dbReference type="EC" id="3.2.2.4"/>
    </reaction>
</comment>
<dbReference type="RefSeq" id="WP_145271966.1">
    <property type="nucleotide sequence ID" value="NZ_CP036426.1"/>
</dbReference>